<evidence type="ECO:0000256" key="6">
    <source>
        <dbReference type="HAMAP-Rule" id="MF_00361"/>
    </source>
</evidence>
<gene>
    <name evidence="6" type="primary">nadK</name>
    <name evidence="7" type="ORF">EV194_10134</name>
</gene>
<comment type="function">
    <text evidence="6">Involved in the regulation of the intracellular balance of NAD and NADP, and is a key enzyme in the biosynthesis of NADP. Catalyzes specifically the phosphorylation on 2'-hydroxyl of the adenosine moiety of NAD to yield NADP.</text>
</comment>
<keyword evidence="3 6" id="KW-0521">NADP</keyword>
<dbReference type="GO" id="GO:0046872">
    <property type="term" value="F:metal ion binding"/>
    <property type="evidence" value="ECO:0007669"/>
    <property type="project" value="UniProtKB-UniRule"/>
</dbReference>
<dbReference type="InterPro" id="IPR017438">
    <property type="entry name" value="ATP-NAD_kinase_N"/>
</dbReference>
<dbReference type="GO" id="GO:0019674">
    <property type="term" value="P:NAD+ metabolic process"/>
    <property type="evidence" value="ECO:0007669"/>
    <property type="project" value="InterPro"/>
</dbReference>
<feature type="binding site" evidence="6">
    <location>
        <begin position="147"/>
        <end position="148"/>
    </location>
    <ligand>
        <name>NAD(+)</name>
        <dbReference type="ChEBI" id="CHEBI:57540"/>
    </ligand>
</feature>
<feature type="binding site" evidence="6">
    <location>
        <position position="177"/>
    </location>
    <ligand>
        <name>NAD(+)</name>
        <dbReference type="ChEBI" id="CHEBI:57540"/>
    </ligand>
</feature>
<comment type="caution">
    <text evidence="7">The sequence shown here is derived from an EMBL/GenBank/DDBJ whole genome shotgun (WGS) entry which is preliminary data.</text>
</comment>
<dbReference type="PANTHER" id="PTHR20275:SF0">
    <property type="entry name" value="NAD KINASE"/>
    <property type="match status" value="1"/>
</dbReference>
<name>A0A4R2GMA0_9BACT</name>
<evidence type="ECO:0000313" key="8">
    <source>
        <dbReference type="Proteomes" id="UP000295221"/>
    </source>
</evidence>
<dbReference type="GO" id="GO:0005524">
    <property type="term" value="F:ATP binding"/>
    <property type="evidence" value="ECO:0007669"/>
    <property type="project" value="UniProtKB-KW"/>
</dbReference>
<dbReference type="PANTHER" id="PTHR20275">
    <property type="entry name" value="NAD KINASE"/>
    <property type="match status" value="1"/>
</dbReference>
<dbReference type="GO" id="GO:0003951">
    <property type="term" value="F:NAD+ kinase activity"/>
    <property type="evidence" value="ECO:0007669"/>
    <property type="project" value="UniProtKB-UniRule"/>
</dbReference>
<comment type="catalytic activity">
    <reaction evidence="5 6">
        <text>NAD(+) + ATP = ADP + NADP(+) + H(+)</text>
        <dbReference type="Rhea" id="RHEA:18629"/>
        <dbReference type="ChEBI" id="CHEBI:15378"/>
        <dbReference type="ChEBI" id="CHEBI:30616"/>
        <dbReference type="ChEBI" id="CHEBI:57540"/>
        <dbReference type="ChEBI" id="CHEBI:58349"/>
        <dbReference type="ChEBI" id="CHEBI:456216"/>
        <dbReference type="EC" id="2.7.1.23"/>
    </reaction>
</comment>
<feature type="binding site" evidence="6">
    <location>
        <position position="212"/>
    </location>
    <ligand>
        <name>NAD(+)</name>
        <dbReference type="ChEBI" id="CHEBI:57540"/>
    </ligand>
</feature>
<sequence length="292" mass="32712">MKIAIYGKQFGKLFYERCTSLFNHLAEQKIDFCIYAPFYNFLTQTAGIHPKTDKLFNNHHDLPESDLMFSIGGDGTFLDAVTMIRNKKIPMAGINSGRLGFLADISMEELPKALDDILNKRFRVKQLDLLKLVTEIPEFGEFRCALNELAIQKRDGSSMITIHTYLNDEFLNSYWADGLIVATPTGSTAYSLSVGGPILHPSSQDFVITPIAPHNLTVRPLVVPNDVELKLKVEGRGGTYLASLDSRSCILDEETELIIRKAGFSVSVIEPEGHTFYSTLRSKLMWGADKRN</sequence>
<dbReference type="EMBL" id="SLWK01000001">
    <property type="protein sequence ID" value="TCO10404.1"/>
    <property type="molecule type" value="Genomic_DNA"/>
</dbReference>
<dbReference type="InterPro" id="IPR016064">
    <property type="entry name" value="NAD/diacylglycerol_kinase_sf"/>
</dbReference>
<dbReference type="Pfam" id="PF01513">
    <property type="entry name" value="NAD_kinase"/>
    <property type="match status" value="1"/>
</dbReference>
<accession>A0A4R2GMA0</accession>
<dbReference type="SUPFAM" id="SSF111331">
    <property type="entry name" value="NAD kinase/diacylglycerol kinase-like"/>
    <property type="match status" value="1"/>
</dbReference>
<protein>
    <recommendedName>
        <fullName evidence="6">NAD kinase</fullName>
        <ecNumber evidence="6">2.7.1.23</ecNumber>
    </recommendedName>
    <alternativeName>
        <fullName evidence="6">ATP-dependent NAD kinase</fullName>
    </alternativeName>
</protein>
<keyword evidence="6" id="KW-0547">Nucleotide-binding</keyword>
<comment type="caution">
    <text evidence="6">Lacks conserved residue(s) required for the propagation of feature annotation.</text>
</comment>
<comment type="similarity">
    <text evidence="6">Belongs to the NAD kinase family.</text>
</comment>
<keyword evidence="6" id="KW-0963">Cytoplasm</keyword>
<reference evidence="7 8" key="1">
    <citation type="submission" date="2019-03" db="EMBL/GenBank/DDBJ databases">
        <title>Genomic Encyclopedia of Type Strains, Phase IV (KMG-IV): sequencing the most valuable type-strain genomes for metagenomic binning, comparative biology and taxonomic classification.</title>
        <authorList>
            <person name="Goeker M."/>
        </authorList>
    </citation>
    <scope>NUCLEOTIDE SEQUENCE [LARGE SCALE GENOMIC DNA]</scope>
    <source>
        <strain evidence="7 8">DSM 24179</strain>
    </source>
</reference>
<dbReference type="EC" id="2.7.1.23" evidence="6"/>
<dbReference type="OrthoDB" id="9774737at2"/>
<evidence type="ECO:0000313" key="7">
    <source>
        <dbReference type="EMBL" id="TCO10404.1"/>
    </source>
</evidence>
<keyword evidence="1 6" id="KW-0808">Transferase</keyword>
<keyword evidence="4 6" id="KW-0520">NAD</keyword>
<dbReference type="RefSeq" id="WP_132430886.1">
    <property type="nucleotide sequence ID" value="NZ_SLWK01000001.1"/>
</dbReference>
<dbReference type="NCBIfam" id="NF002521">
    <property type="entry name" value="PRK01911.1"/>
    <property type="match status" value="1"/>
</dbReference>
<keyword evidence="8" id="KW-1185">Reference proteome</keyword>
<dbReference type="Gene3D" id="2.60.200.30">
    <property type="entry name" value="Probable inorganic polyphosphate/atp-NAD kinase, domain 2"/>
    <property type="match status" value="1"/>
</dbReference>
<comment type="cofactor">
    <cofactor evidence="6">
        <name>a divalent metal cation</name>
        <dbReference type="ChEBI" id="CHEBI:60240"/>
    </cofactor>
</comment>
<dbReference type="GO" id="GO:0006741">
    <property type="term" value="P:NADP+ biosynthetic process"/>
    <property type="evidence" value="ECO:0007669"/>
    <property type="project" value="UniProtKB-UniRule"/>
</dbReference>
<organism evidence="7 8">
    <name type="scientific">Natronoflexus pectinivorans</name>
    <dbReference type="NCBI Taxonomy" id="682526"/>
    <lineage>
        <taxon>Bacteria</taxon>
        <taxon>Pseudomonadati</taxon>
        <taxon>Bacteroidota</taxon>
        <taxon>Bacteroidia</taxon>
        <taxon>Marinilabiliales</taxon>
        <taxon>Marinilabiliaceae</taxon>
        <taxon>Natronoflexus</taxon>
    </lineage>
</organism>
<dbReference type="GO" id="GO:0051287">
    <property type="term" value="F:NAD binding"/>
    <property type="evidence" value="ECO:0007669"/>
    <property type="project" value="UniProtKB-ARBA"/>
</dbReference>
<evidence type="ECO:0000256" key="3">
    <source>
        <dbReference type="ARBA" id="ARBA00022857"/>
    </source>
</evidence>
<feature type="active site" description="Proton acceptor" evidence="6">
    <location>
        <position position="74"/>
    </location>
</feature>
<dbReference type="Proteomes" id="UP000295221">
    <property type="component" value="Unassembled WGS sequence"/>
</dbReference>
<dbReference type="HAMAP" id="MF_00361">
    <property type="entry name" value="NAD_kinase"/>
    <property type="match status" value="1"/>
</dbReference>
<evidence type="ECO:0000256" key="2">
    <source>
        <dbReference type="ARBA" id="ARBA00022777"/>
    </source>
</evidence>
<proteinExistence type="inferred from homology"/>
<dbReference type="AlphaFoldDB" id="A0A4R2GMA0"/>
<keyword evidence="2 6" id="KW-0418">Kinase</keyword>
<dbReference type="GO" id="GO:0005737">
    <property type="term" value="C:cytoplasm"/>
    <property type="evidence" value="ECO:0007669"/>
    <property type="project" value="UniProtKB-SubCell"/>
</dbReference>
<dbReference type="Pfam" id="PF20143">
    <property type="entry name" value="NAD_kinase_C"/>
    <property type="match status" value="1"/>
</dbReference>
<evidence type="ECO:0000256" key="4">
    <source>
        <dbReference type="ARBA" id="ARBA00023027"/>
    </source>
</evidence>
<dbReference type="Gene3D" id="3.40.50.10330">
    <property type="entry name" value="Probable inorganic polyphosphate/atp-NAD kinase, domain 1"/>
    <property type="match status" value="1"/>
</dbReference>
<dbReference type="InterPro" id="IPR002504">
    <property type="entry name" value="NADK"/>
</dbReference>
<keyword evidence="6" id="KW-0067">ATP-binding</keyword>
<comment type="subcellular location">
    <subcellularLocation>
        <location evidence="6">Cytoplasm</location>
    </subcellularLocation>
</comment>
<evidence type="ECO:0000256" key="5">
    <source>
        <dbReference type="ARBA" id="ARBA00047925"/>
    </source>
</evidence>
<evidence type="ECO:0000256" key="1">
    <source>
        <dbReference type="ARBA" id="ARBA00022679"/>
    </source>
</evidence>
<dbReference type="InterPro" id="IPR017437">
    <property type="entry name" value="ATP-NAD_kinase_PpnK-typ_C"/>
</dbReference>
<feature type="binding site" evidence="6">
    <location>
        <begin position="74"/>
        <end position="75"/>
    </location>
    <ligand>
        <name>NAD(+)</name>
        <dbReference type="ChEBI" id="CHEBI:57540"/>
    </ligand>
</feature>
<feature type="binding site" evidence="6">
    <location>
        <begin position="188"/>
        <end position="193"/>
    </location>
    <ligand>
        <name>NAD(+)</name>
        <dbReference type="ChEBI" id="CHEBI:57540"/>
    </ligand>
</feature>